<dbReference type="PANTHER" id="PTHR12560">
    <property type="entry name" value="LONGEVITY ASSURANCE FACTOR 1 LAG1"/>
    <property type="match status" value="1"/>
</dbReference>
<dbReference type="Proteomes" id="UP000270296">
    <property type="component" value="Unassembled WGS sequence"/>
</dbReference>
<evidence type="ECO:0000256" key="5">
    <source>
        <dbReference type="ARBA" id="ARBA00022989"/>
    </source>
</evidence>
<evidence type="ECO:0000313" key="9">
    <source>
        <dbReference type="EMBL" id="VDP28608.1"/>
    </source>
</evidence>
<dbReference type="InterPro" id="IPR006634">
    <property type="entry name" value="TLC-dom"/>
</dbReference>
<sequence length="181" mass="21001">MIELSFYWSLMFSQFVDTVRKSAKMARYCHKNVLCNVLFVIFTAIWFVTRCGIYPFKIIYSTTIEAPSLIQFFPVYYIFNCLLLILLVLQLFWSFLILRIALNAVRSGEMEDVRSDDESDDEECKNDATKGLKINGLNKMENIDSDYRSQNEQCANIDVITPNFVKMNGRIPRGSEKAKIT</sequence>
<dbReference type="Pfam" id="PF03798">
    <property type="entry name" value="TRAM_LAG1_CLN8"/>
    <property type="match status" value="1"/>
</dbReference>
<dbReference type="UniPathway" id="UPA00222"/>
<organism evidence="11">
    <name type="scientific">Soboliphyme baturini</name>
    <dbReference type="NCBI Taxonomy" id="241478"/>
    <lineage>
        <taxon>Eukaryota</taxon>
        <taxon>Metazoa</taxon>
        <taxon>Ecdysozoa</taxon>
        <taxon>Nematoda</taxon>
        <taxon>Enoplea</taxon>
        <taxon>Dorylaimia</taxon>
        <taxon>Dioctophymatida</taxon>
        <taxon>Dioctophymatoidea</taxon>
        <taxon>Soboliphymatidae</taxon>
        <taxon>Soboliphyme</taxon>
    </lineage>
</organism>
<feature type="transmembrane region" description="Helical" evidence="7">
    <location>
        <begin position="33"/>
        <end position="56"/>
    </location>
</feature>
<dbReference type="InterPro" id="IPR016439">
    <property type="entry name" value="Lag1/Lac1-like"/>
</dbReference>
<proteinExistence type="predicted"/>
<keyword evidence="5 7" id="KW-1133">Transmembrane helix</keyword>
<comment type="subcellular location">
    <subcellularLocation>
        <location evidence="1">Membrane</location>
        <topology evidence="1">Multi-pass membrane protein</topology>
    </subcellularLocation>
</comment>
<reference evidence="9 10" key="2">
    <citation type="submission" date="2018-11" db="EMBL/GenBank/DDBJ databases">
        <authorList>
            <consortium name="Pathogen Informatics"/>
        </authorList>
    </citation>
    <scope>NUCLEOTIDE SEQUENCE [LARGE SCALE GENOMIC DNA]</scope>
</reference>
<dbReference type="OrthoDB" id="537032at2759"/>
<keyword evidence="10" id="KW-1185">Reference proteome</keyword>
<accession>A0A183J2G7</accession>
<keyword evidence="6 7" id="KW-0472">Membrane</keyword>
<evidence type="ECO:0000256" key="6">
    <source>
        <dbReference type="ARBA" id="ARBA00023136"/>
    </source>
</evidence>
<evidence type="ECO:0000256" key="2">
    <source>
        <dbReference type="ARBA" id="ARBA00004760"/>
    </source>
</evidence>
<comment type="pathway">
    <text evidence="3">Sphingolipid metabolism.</text>
</comment>
<dbReference type="EMBL" id="UZAM01013552">
    <property type="protein sequence ID" value="VDP28608.1"/>
    <property type="molecule type" value="Genomic_DNA"/>
</dbReference>
<feature type="transmembrane region" description="Helical" evidence="7">
    <location>
        <begin position="76"/>
        <end position="98"/>
    </location>
</feature>
<evidence type="ECO:0000256" key="4">
    <source>
        <dbReference type="ARBA" id="ARBA00022692"/>
    </source>
</evidence>
<keyword evidence="4 7" id="KW-0812">Transmembrane</keyword>
<evidence type="ECO:0000256" key="1">
    <source>
        <dbReference type="ARBA" id="ARBA00004141"/>
    </source>
</evidence>
<name>A0A183J2G7_9BILA</name>
<protein>
    <submittedName>
        <fullName evidence="11">TLC domain-containing protein</fullName>
    </submittedName>
</protein>
<dbReference type="PANTHER" id="PTHR12560:SF0">
    <property type="entry name" value="LD18904P"/>
    <property type="match status" value="1"/>
</dbReference>
<feature type="domain" description="TLC" evidence="8">
    <location>
        <begin position="11"/>
        <end position="99"/>
    </location>
</feature>
<dbReference type="AlphaFoldDB" id="A0A183J2G7"/>
<evidence type="ECO:0000256" key="3">
    <source>
        <dbReference type="ARBA" id="ARBA00004991"/>
    </source>
</evidence>
<evidence type="ECO:0000313" key="10">
    <source>
        <dbReference type="Proteomes" id="UP000270296"/>
    </source>
</evidence>
<comment type="pathway">
    <text evidence="2">Lipid metabolism; sphingolipid metabolism.</text>
</comment>
<reference evidence="11" key="1">
    <citation type="submission" date="2016-06" db="UniProtKB">
        <authorList>
            <consortium name="WormBaseParasite"/>
        </authorList>
    </citation>
    <scope>IDENTIFICATION</scope>
</reference>
<dbReference type="GO" id="GO:0016020">
    <property type="term" value="C:membrane"/>
    <property type="evidence" value="ECO:0007669"/>
    <property type="project" value="UniProtKB-SubCell"/>
</dbReference>
<dbReference type="WBParaSite" id="SBAD_0001042201-mRNA-1">
    <property type="protein sequence ID" value="SBAD_0001042201-mRNA-1"/>
    <property type="gene ID" value="SBAD_0001042201"/>
</dbReference>
<gene>
    <name evidence="9" type="ORF">SBAD_LOCUS10065</name>
</gene>
<evidence type="ECO:0000256" key="7">
    <source>
        <dbReference type="SAM" id="Phobius"/>
    </source>
</evidence>
<dbReference type="GO" id="GO:0046513">
    <property type="term" value="P:ceramide biosynthetic process"/>
    <property type="evidence" value="ECO:0007669"/>
    <property type="project" value="InterPro"/>
</dbReference>
<evidence type="ECO:0000313" key="11">
    <source>
        <dbReference type="WBParaSite" id="SBAD_0001042201-mRNA-1"/>
    </source>
</evidence>
<dbReference type="GO" id="GO:0050291">
    <property type="term" value="F:sphingosine N-acyltransferase activity"/>
    <property type="evidence" value="ECO:0007669"/>
    <property type="project" value="InterPro"/>
</dbReference>
<evidence type="ECO:0000259" key="8">
    <source>
        <dbReference type="Pfam" id="PF03798"/>
    </source>
</evidence>